<organism evidence="18 19">
    <name type="scientific">Stichopus japonicus</name>
    <name type="common">Sea cucumber</name>
    <dbReference type="NCBI Taxonomy" id="307972"/>
    <lineage>
        <taxon>Eukaryota</taxon>
        <taxon>Metazoa</taxon>
        <taxon>Echinodermata</taxon>
        <taxon>Eleutherozoa</taxon>
        <taxon>Echinozoa</taxon>
        <taxon>Holothuroidea</taxon>
        <taxon>Aspidochirotacea</taxon>
        <taxon>Aspidochirotida</taxon>
        <taxon>Stichopodidae</taxon>
        <taxon>Apostichopus</taxon>
    </lineage>
</organism>
<dbReference type="GO" id="GO:0043235">
    <property type="term" value="C:receptor complex"/>
    <property type="evidence" value="ECO:0007669"/>
    <property type="project" value="TreeGrafter"/>
</dbReference>
<feature type="transmembrane region" description="Helical" evidence="15">
    <location>
        <begin position="175"/>
        <end position="197"/>
    </location>
</feature>
<evidence type="ECO:0000256" key="5">
    <source>
        <dbReference type="ARBA" id="ARBA00022692"/>
    </source>
</evidence>
<dbReference type="InterPro" id="IPR001245">
    <property type="entry name" value="Ser-Thr/Tyr_kinase_cat_dom"/>
</dbReference>
<feature type="domain" description="Protein kinase" evidence="16">
    <location>
        <begin position="271"/>
        <end position="549"/>
    </location>
</feature>
<feature type="domain" description="WIF" evidence="17">
    <location>
        <begin position="1"/>
        <end position="128"/>
    </location>
</feature>
<gene>
    <name evidence="18" type="ORF">BSL78_03527</name>
</gene>
<dbReference type="GO" id="GO:0010976">
    <property type="term" value="P:positive regulation of neuron projection development"/>
    <property type="evidence" value="ECO:0007669"/>
    <property type="project" value="TreeGrafter"/>
</dbReference>
<protein>
    <recommendedName>
        <fullName evidence="2">receptor protein-tyrosine kinase</fullName>
        <ecNumber evidence="2">2.7.10.1</ecNumber>
    </recommendedName>
</protein>
<dbReference type="GO" id="GO:0005886">
    <property type="term" value="C:plasma membrane"/>
    <property type="evidence" value="ECO:0007669"/>
    <property type="project" value="TreeGrafter"/>
</dbReference>
<keyword evidence="12" id="KW-0829">Tyrosine-protein kinase</keyword>
<comment type="subcellular location">
    <subcellularLocation>
        <location evidence="1">Membrane</location>
        <topology evidence="1">Single-pass membrane protein</topology>
    </subcellularLocation>
</comment>
<evidence type="ECO:0000256" key="3">
    <source>
        <dbReference type="ARBA" id="ARBA00022553"/>
    </source>
</evidence>
<evidence type="ECO:0000256" key="8">
    <source>
        <dbReference type="ARBA" id="ARBA00022777"/>
    </source>
</evidence>
<dbReference type="PROSITE" id="PS00109">
    <property type="entry name" value="PROTEIN_KINASE_TYR"/>
    <property type="match status" value="1"/>
</dbReference>
<evidence type="ECO:0000256" key="15">
    <source>
        <dbReference type="SAM" id="Phobius"/>
    </source>
</evidence>
<keyword evidence="8 18" id="KW-0418">Kinase</keyword>
<dbReference type="InterPro" id="IPR038677">
    <property type="entry name" value="WIF_sf"/>
</dbReference>
<evidence type="ECO:0000256" key="14">
    <source>
        <dbReference type="ARBA" id="ARBA00023180"/>
    </source>
</evidence>
<dbReference type="InterPro" id="IPR050122">
    <property type="entry name" value="RTK"/>
</dbReference>
<dbReference type="GO" id="GO:0051897">
    <property type="term" value="P:positive regulation of phosphatidylinositol 3-kinase/protein kinase B signal transduction"/>
    <property type="evidence" value="ECO:0007669"/>
    <property type="project" value="TreeGrafter"/>
</dbReference>
<evidence type="ECO:0000256" key="12">
    <source>
        <dbReference type="ARBA" id="ARBA00023137"/>
    </source>
</evidence>
<dbReference type="Gene3D" id="3.30.200.20">
    <property type="entry name" value="Phosphorylase Kinase, domain 1"/>
    <property type="match status" value="1"/>
</dbReference>
<evidence type="ECO:0000313" key="19">
    <source>
        <dbReference type="Proteomes" id="UP000230750"/>
    </source>
</evidence>
<dbReference type="InterPro" id="IPR008266">
    <property type="entry name" value="Tyr_kinase_AS"/>
</dbReference>
<dbReference type="GO" id="GO:0007409">
    <property type="term" value="P:axonogenesis"/>
    <property type="evidence" value="ECO:0007669"/>
    <property type="project" value="TreeGrafter"/>
</dbReference>
<keyword evidence="10 15" id="KW-1133">Transmembrane helix</keyword>
<evidence type="ECO:0000259" key="16">
    <source>
        <dbReference type="PROSITE" id="PS50011"/>
    </source>
</evidence>
<dbReference type="Pfam" id="PF07714">
    <property type="entry name" value="PK_Tyr_Ser-Thr"/>
    <property type="match status" value="1"/>
</dbReference>
<evidence type="ECO:0000256" key="2">
    <source>
        <dbReference type="ARBA" id="ARBA00011902"/>
    </source>
</evidence>
<dbReference type="Proteomes" id="UP000230750">
    <property type="component" value="Unassembled WGS sequence"/>
</dbReference>
<evidence type="ECO:0000256" key="11">
    <source>
        <dbReference type="ARBA" id="ARBA00023136"/>
    </source>
</evidence>
<keyword evidence="4" id="KW-0808">Transferase</keyword>
<dbReference type="SUPFAM" id="SSF56112">
    <property type="entry name" value="Protein kinase-like (PK-like)"/>
    <property type="match status" value="1"/>
</dbReference>
<evidence type="ECO:0000256" key="7">
    <source>
        <dbReference type="ARBA" id="ARBA00022741"/>
    </source>
</evidence>
<dbReference type="OrthoDB" id="4062651at2759"/>
<dbReference type="InterPro" id="IPR000719">
    <property type="entry name" value="Prot_kinase_dom"/>
</dbReference>
<keyword evidence="5 15" id="KW-0812">Transmembrane</keyword>
<dbReference type="Gene3D" id="2.60.40.2170">
    <property type="entry name" value="Wnt, WIF domain"/>
    <property type="match status" value="1"/>
</dbReference>
<dbReference type="Pfam" id="PF02019">
    <property type="entry name" value="WIF"/>
    <property type="match status" value="1"/>
</dbReference>
<keyword evidence="7" id="KW-0547">Nucleotide-binding</keyword>
<evidence type="ECO:0000256" key="13">
    <source>
        <dbReference type="ARBA" id="ARBA00023170"/>
    </source>
</evidence>
<evidence type="ECO:0000256" key="1">
    <source>
        <dbReference type="ARBA" id="ARBA00004167"/>
    </source>
</evidence>
<evidence type="ECO:0000256" key="4">
    <source>
        <dbReference type="ARBA" id="ARBA00022679"/>
    </source>
</evidence>
<keyword evidence="11 15" id="KW-0472">Membrane</keyword>
<keyword evidence="13" id="KW-0675">Receptor</keyword>
<dbReference type="EC" id="2.7.10.1" evidence="2"/>
<keyword evidence="6" id="KW-0732">Signal</keyword>
<dbReference type="AlphaFoldDB" id="A0A2G8LH21"/>
<dbReference type="InterPro" id="IPR011009">
    <property type="entry name" value="Kinase-like_dom_sf"/>
</dbReference>
<evidence type="ECO:0000256" key="9">
    <source>
        <dbReference type="ARBA" id="ARBA00022840"/>
    </source>
</evidence>
<name>A0A2G8LH21_STIJA</name>
<evidence type="ECO:0000313" key="18">
    <source>
        <dbReference type="EMBL" id="PIK59541.1"/>
    </source>
</evidence>
<dbReference type="PANTHER" id="PTHR24416">
    <property type="entry name" value="TYROSINE-PROTEIN KINASE RECEPTOR"/>
    <property type="match status" value="1"/>
</dbReference>
<dbReference type="GO" id="GO:0004714">
    <property type="term" value="F:transmembrane receptor protein tyrosine kinase activity"/>
    <property type="evidence" value="ECO:0007669"/>
    <property type="project" value="UniProtKB-EC"/>
</dbReference>
<keyword evidence="14" id="KW-0325">Glycoprotein</keyword>
<reference evidence="18 19" key="1">
    <citation type="journal article" date="2017" name="PLoS Biol.">
        <title>The sea cucumber genome provides insights into morphological evolution and visceral regeneration.</title>
        <authorList>
            <person name="Zhang X."/>
            <person name="Sun L."/>
            <person name="Yuan J."/>
            <person name="Sun Y."/>
            <person name="Gao Y."/>
            <person name="Zhang L."/>
            <person name="Li S."/>
            <person name="Dai H."/>
            <person name="Hamel J.F."/>
            <person name="Liu C."/>
            <person name="Yu Y."/>
            <person name="Liu S."/>
            <person name="Lin W."/>
            <person name="Guo K."/>
            <person name="Jin S."/>
            <person name="Xu P."/>
            <person name="Storey K.B."/>
            <person name="Huan P."/>
            <person name="Zhang T."/>
            <person name="Zhou Y."/>
            <person name="Zhang J."/>
            <person name="Lin C."/>
            <person name="Li X."/>
            <person name="Xing L."/>
            <person name="Huo D."/>
            <person name="Sun M."/>
            <person name="Wang L."/>
            <person name="Mercier A."/>
            <person name="Li F."/>
            <person name="Yang H."/>
            <person name="Xiang J."/>
        </authorList>
    </citation>
    <scope>NUCLEOTIDE SEQUENCE [LARGE SCALE GENOMIC DNA]</scope>
    <source>
        <strain evidence="18">Shaxun</strain>
        <tissue evidence="18">Muscle</tissue>
    </source>
</reference>
<dbReference type="InterPro" id="IPR003306">
    <property type="entry name" value="WIF"/>
</dbReference>
<dbReference type="GO" id="GO:0007169">
    <property type="term" value="P:cell surface receptor protein tyrosine kinase signaling pathway"/>
    <property type="evidence" value="ECO:0007669"/>
    <property type="project" value="TreeGrafter"/>
</dbReference>
<keyword evidence="19" id="KW-1185">Reference proteome</keyword>
<dbReference type="SMART" id="SM00469">
    <property type="entry name" value="WIF"/>
    <property type="match status" value="1"/>
</dbReference>
<evidence type="ECO:0000259" key="17">
    <source>
        <dbReference type="PROSITE" id="PS50814"/>
    </source>
</evidence>
<keyword evidence="9" id="KW-0067">ATP-binding</keyword>
<dbReference type="GO" id="GO:0005524">
    <property type="term" value="F:ATP binding"/>
    <property type="evidence" value="ECO:0007669"/>
    <property type="project" value="UniProtKB-KW"/>
</dbReference>
<dbReference type="PANTHER" id="PTHR24416:SF349">
    <property type="entry name" value="TYROSINE-PROTEIN KINASE RYK"/>
    <property type="match status" value="1"/>
</dbReference>
<dbReference type="Gene3D" id="1.10.510.10">
    <property type="entry name" value="Transferase(Phosphotransferase) domain 1"/>
    <property type="match status" value="1"/>
</dbReference>
<dbReference type="STRING" id="307972.A0A2G8LH21"/>
<keyword evidence="3" id="KW-0597">Phosphoprotein</keyword>
<dbReference type="PRINTS" id="PR00109">
    <property type="entry name" value="TYRKINASE"/>
</dbReference>
<dbReference type="PROSITE" id="PS50011">
    <property type="entry name" value="PROTEIN_KINASE_DOM"/>
    <property type="match status" value="1"/>
</dbReference>
<proteinExistence type="predicted"/>
<dbReference type="EMBL" id="MRZV01000080">
    <property type="protein sequence ID" value="PIK59541.1"/>
    <property type="molecule type" value="Genomic_DNA"/>
</dbReference>
<comment type="caution">
    <text evidence="18">The sequence shown here is derived from an EMBL/GenBank/DDBJ whole genome shotgun (WGS) entry which is preliminary data.</text>
</comment>
<dbReference type="PROSITE" id="PS50814">
    <property type="entry name" value="WIF"/>
    <property type="match status" value="1"/>
</dbReference>
<sequence>MSIAISFRVTLGLHGALVYVRDDWVNQAAVRYVVPVPRDINRLYLTWSTEDTIFYSMDLVSENTRILYTPRTNISMDGQVPKELSVFRIDVRCTGKAEGDVEFRIQINVSIFSTRNITTLNLRRTKACYSKCGHQIISDTTEILCSRPEYPVVLGRIPQADNNQNASIHHHSSSIFYIGIGCLFGLIILVTLVGGLLRFLSVKTEDPVNGSDASSTGLLAHTMANSMYNKPANGQHQRIDFISLHPEITIMSDTETLKAKLQDIGIEKCRITFGDILLEGTFGRVYQGTLAPCPGSETESQSQTCEKEVLIKTIADHGSEKQKEILLNDSCLLQGLSHKNLLPIMHVALEGIPIVLFPFLKLGNLKKFLKDGRIGPGDKHQAVSTKDLVHLAIQVTHGMMYLGKRKVVHKDLATRNCVIDENYNLKITDNALSRDIFPSDYHCLGDNENRPVKWMAVESLVDRQFTSASDVWAFGVLLWELVTFGHTPYMDLDPFEMVNYLRSGYRMSQPHNCPDELFSLMACCWALMPQDRPKFSQLCAALTDFHRALGIYI</sequence>
<dbReference type="FunFam" id="1.10.510.10:FF:000165">
    <property type="entry name" value="Tyrosine-protein kinase RYK"/>
    <property type="match status" value="1"/>
</dbReference>
<evidence type="ECO:0000256" key="6">
    <source>
        <dbReference type="ARBA" id="ARBA00022729"/>
    </source>
</evidence>
<accession>A0A2G8LH21</accession>
<evidence type="ECO:0000256" key="10">
    <source>
        <dbReference type="ARBA" id="ARBA00022989"/>
    </source>
</evidence>